<proteinExistence type="predicted"/>
<gene>
    <name evidence="1" type="ORF">ACFPQ6_17070</name>
</gene>
<name>A0ABW1DQF3_9DEIO</name>
<sequence length="68" mass="7257">MDEGALEVIIVLDIRGNVATVQLPDTSEEEWSLASLPADVQPGDRVGVQVEGGDFEMTLLPRHAGLQA</sequence>
<dbReference type="Proteomes" id="UP001595979">
    <property type="component" value="Unassembled WGS sequence"/>
</dbReference>
<dbReference type="EMBL" id="JBHSOH010000035">
    <property type="protein sequence ID" value="MFC5850016.1"/>
    <property type="molecule type" value="Genomic_DNA"/>
</dbReference>
<evidence type="ECO:0000313" key="1">
    <source>
        <dbReference type="EMBL" id="MFC5850016.1"/>
    </source>
</evidence>
<accession>A0ABW1DQF3</accession>
<keyword evidence="2" id="KW-1185">Reference proteome</keyword>
<evidence type="ECO:0000313" key="2">
    <source>
        <dbReference type="Proteomes" id="UP001595979"/>
    </source>
</evidence>
<protein>
    <submittedName>
        <fullName evidence="1">Uncharacterized protein</fullName>
    </submittedName>
</protein>
<dbReference type="RefSeq" id="WP_014682799.1">
    <property type="nucleotide sequence ID" value="NZ_JBHSOH010000035.1"/>
</dbReference>
<organism evidence="1 2">
    <name type="scientific">Deinococcus petrolearius</name>
    <dbReference type="NCBI Taxonomy" id="1751295"/>
    <lineage>
        <taxon>Bacteria</taxon>
        <taxon>Thermotogati</taxon>
        <taxon>Deinococcota</taxon>
        <taxon>Deinococci</taxon>
        <taxon>Deinococcales</taxon>
        <taxon>Deinococcaceae</taxon>
        <taxon>Deinococcus</taxon>
    </lineage>
</organism>
<reference evidence="2" key="1">
    <citation type="journal article" date="2019" name="Int. J. Syst. Evol. Microbiol.">
        <title>The Global Catalogue of Microorganisms (GCM) 10K type strain sequencing project: providing services to taxonomists for standard genome sequencing and annotation.</title>
        <authorList>
            <consortium name="The Broad Institute Genomics Platform"/>
            <consortium name="The Broad Institute Genome Sequencing Center for Infectious Disease"/>
            <person name="Wu L."/>
            <person name="Ma J."/>
        </authorList>
    </citation>
    <scope>NUCLEOTIDE SEQUENCE [LARGE SCALE GENOMIC DNA]</scope>
    <source>
        <strain evidence="2">CGMCC 1.15053</strain>
    </source>
</reference>
<comment type="caution">
    <text evidence="1">The sequence shown here is derived from an EMBL/GenBank/DDBJ whole genome shotgun (WGS) entry which is preliminary data.</text>
</comment>